<dbReference type="Pfam" id="PF04069">
    <property type="entry name" value="OpuAC"/>
    <property type="match status" value="1"/>
</dbReference>
<dbReference type="GO" id="GO:0022857">
    <property type="term" value="F:transmembrane transporter activity"/>
    <property type="evidence" value="ECO:0007669"/>
    <property type="project" value="InterPro"/>
</dbReference>
<protein>
    <submittedName>
        <fullName evidence="2">Glycine/betaine ABC transporter substrate-binding protein</fullName>
    </submittedName>
</protein>
<name>A0A7C3KAR9_9CYAN</name>
<dbReference type="SUPFAM" id="SSF53850">
    <property type="entry name" value="Periplasmic binding protein-like II"/>
    <property type="match status" value="1"/>
</dbReference>
<proteinExistence type="predicted"/>
<reference evidence="2" key="1">
    <citation type="journal article" date="2020" name="mSystems">
        <title>Genome- and Community-Level Interaction Insights into Carbon Utilization and Element Cycling Functions of Hydrothermarchaeota in Hydrothermal Sediment.</title>
        <authorList>
            <person name="Zhou Z."/>
            <person name="Liu Y."/>
            <person name="Xu W."/>
            <person name="Pan J."/>
            <person name="Luo Z.H."/>
            <person name="Li M."/>
        </authorList>
    </citation>
    <scope>NUCLEOTIDE SEQUENCE [LARGE SCALE GENOMIC DNA]</scope>
    <source>
        <strain evidence="2">SpSt-418</strain>
    </source>
</reference>
<feature type="domain" description="ABC-type glycine betaine transport system substrate-binding" evidence="1">
    <location>
        <begin position="34"/>
        <end position="286"/>
    </location>
</feature>
<accession>A0A7C3KAR9</accession>
<dbReference type="Gene3D" id="3.40.190.10">
    <property type="entry name" value="Periplasmic binding protein-like II"/>
    <property type="match status" value="1"/>
</dbReference>
<dbReference type="EMBL" id="DSRU01000018">
    <property type="protein sequence ID" value="HFM96364.1"/>
    <property type="molecule type" value="Genomic_DNA"/>
</dbReference>
<organism evidence="2">
    <name type="scientific">Oscillatoriales cyanobacterium SpSt-418</name>
    <dbReference type="NCBI Taxonomy" id="2282169"/>
    <lineage>
        <taxon>Bacteria</taxon>
        <taxon>Bacillati</taxon>
        <taxon>Cyanobacteriota</taxon>
        <taxon>Cyanophyceae</taxon>
        <taxon>Oscillatoriophycideae</taxon>
        <taxon>Oscillatoriales</taxon>
    </lineage>
</organism>
<gene>
    <name evidence="2" type="ORF">ENR64_01100</name>
</gene>
<comment type="caution">
    <text evidence="2">The sequence shown here is derived from an EMBL/GenBank/DDBJ whole genome shotgun (WGS) entry which is preliminary data.</text>
</comment>
<evidence type="ECO:0000313" key="2">
    <source>
        <dbReference type="EMBL" id="HFM96364.1"/>
    </source>
</evidence>
<dbReference type="Gene3D" id="3.40.190.100">
    <property type="entry name" value="Glycine betaine-binding periplasmic protein, domain 2"/>
    <property type="match status" value="1"/>
</dbReference>
<dbReference type="AlphaFoldDB" id="A0A7C3KAR9"/>
<dbReference type="InterPro" id="IPR007210">
    <property type="entry name" value="ABC_Gly_betaine_transp_sub-bd"/>
</dbReference>
<evidence type="ECO:0000259" key="1">
    <source>
        <dbReference type="Pfam" id="PF04069"/>
    </source>
</evidence>
<sequence>MNRKQFLINLAFALPTSTALIRQSYAQEHNYAKKTIVLGQVGLSFYQVKAALIQIILERLGYTVLIQEGAHEQIFPMLNQGKIDLLVAAWLPEAHASYWHAVKDRAVQLTTLYDDAYFFWGVPDYVPETSVQSIADLAKPEIAAKMNKIIQGIGAGATISVFSQQEIAAYGLNRAGYQFRTGTAAQWIGAFKQAVTQQRWIVLPTWQPQFLNQAYTIRSLADPQGVLGGRNQGILLATNTFVTDTSVQTVDILRRIQLDITAVTQMDYQVNVNGKTARTAAKEWIEANSKQVESWLQ</sequence>
<dbReference type="GO" id="GO:0043190">
    <property type="term" value="C:ATP-binding cassette (ABC) transporter complex"/>
    <property type="evidence" value="ECO:0007669"/>
    <property type="project" value="InterPro"/>
</dbReference>